<keyword evidence="1" id="KW-1133">Transmembrane helix</keyword>
<evidence type="ECO:0000313" key="2">
    <source>
        <dbReference type="EMBL" id="ANY80135.1"/>
    </source>
</evidence>
<dbReference type="KEGG" id="moc:BB934_19460"/>
<sequence length="72" mass="8106">MNGQYYKVAMGASMIHDRIEQQDLRDRKLQSLEARITRESRVGWPTLTATAVLVVVAVLISVYLTLDACALR</sequence>
<keyword evidence="1" id="KW-0472">Membrane</keyword>
<keyword evidence="1" id="KW-0812">Transmembrane</keyword>
<dbReference type="EMBL" id="CP016616">
    <property type="protein sequence ID" value="ANY80135.1"/>
    <property type="molecule type" value="Genomic_DNA"/>
</dbReference>
<organism evidence="2">
    <name type="scientific">Microvirga ossetica</name>
    <dbReference type="NCBI Taxonomy" id="1882682"/>
    <lineage>
        <taxon>Bacteria</taxon>
        <taxon>Pseudomonadati</taxon>
        <taxon>Pseudomonadota</taxon>
        <taxon>Alphaproteobacteria</taxon>
        <taxon>Hyphomicrobiales</taxon>
        <taxon>Methylobacteriaceae</taxon>
        <taxon>Microvirga</taxon>
    </lineage>
</organism>
<proteinExistence type="predicted"/>
<name>A0A1B2EJG8_9HYPH</name>
<evidence type="ECO:0000256" key="1">
    <source>
        <dbReference type="SAM" id="Phobius"/>
    </source>
</evidence>
<gene>
    <name evidence="2" type="ORF">BB934_19460</name>
</gene>
<reference evidence="2" key="1">
    <citation type="submission" date="2016-07" db="EMBL/GenBank/DDBJ databases">
        <title>Microvirga ossetica sp. nov. a new species of rhizobia isolated from root nodules of the legume species Vicia alpestris Steven originated from North Ossetia region in the Caucasus.</title>
        <authorList>
            <person name="Safronova V.I."/>
            <person name="Kuznetsova I.G."/>
            <person name="Sazanova A.L."/>
            <person name="Belimov A."/>
            <person name="Andronov E."/>
            <person name="Osledkin Y.S."/>
            <person name="Onishchuk O.P."/>
            <person name="Kurchak O.N."/>
            <person name="Shaposhnikov A.I."/>
            <person name="Willems A."/>
            <person name="Tikhonovich I.A."/>
        </authorList>
    </citation>
    <scope>NUCLEOTIDE SEQUENCE [LARGE SCALE GENOMIC DNA]</scope>
    <source>
        <strain evidence="2">V5/3M</strain>
    </source>
</reference>
<dbReference type="AlphaFoldDB" id="A0A1B2EJG8"/>
<feature type="transmembrane region" description="Helical" evidence="1">
    <location>
        <begin position="42"/>
        <end position="66"/>
    </location>
</feature>
<accession>A0A1B2EJG8</accession>
<protein>
    <submittedName>
        <fullName evidence="2">Uncharacterized protein</fullName>
    </submittedName>
</protein>